<dbReference type="GO" id="GO:0006325">
    <property type="term" value="P:chromatin organization"/>
    <property type="evidence" value="ECO:0007669"/>
    <property type="project" value="TreeGrafter"/>
</dbReference>
<dbReference type="GO" id="GO:0005634">
    <property type="term" value="C:nucleus"/>
    <property type="evidence" value="ECO:0007669"/>
    <property type="project" value="InterPro"/>
</dbReference>
<dbReference type="Pfam" id="PF04921">
    <property type="entry name" value="XAP5"/>
    <property type="match status" value="1"/>
</dbReference>
<feature type="compositionally biased region" description="Basic and acidic residues" evidence="2">
    <location>
        <begin position="80"/>
        <end position="112"/>
    </location>
</feature>
<name>A0A673M7C5_9TELE</name>
<gene>
    <name evidence="4" type="primary">LOC107707036</name>
</gene>
<keyword evidence="1" id="KW-0175">Coiled coil</keyword>
<reference evidence="4" key="2">
    <citation type="submission" date="2025-09" db="UniProtKB">
        <authorList>
            <consortium name="Ensembl"/>
        </authorList>
    </citation>
    <scope>IDENTIFICATION</scope>
</reference>
<protein>
    <submittedName>
        <fullName evidence="4">Protein FAM50A-like</fullName>
    </submittedName>
</protein>
<organism evidence="4 5">
    <name type="scientific">Sinocyclocheilus rhinocerous</name>
    <dbReference type="NCBI Taxonomy" id="307959"/>
    <lineage>
        <taxon>Eukaryota</taxon>
        <taxon>Metazoa</taxon>
        <taxon>Chordata</taxon>
        <taxon>Craniata</taxon>
        <taxon>Vertebrata</taxon>
        <taxon>Euteleostomi</taxon>
        <taxon>Actinopterygii</taxon>
        <taxon>Neopterygii</taxon>
        <taxon>Teleostei</taxon>
        <taxon>Ostariophysi</taxon>
        <taxon>Cypriniformes</taxon>
        <taxon>Cyprinidae</taxon>
        <taxon>Cyprininae</taxon>
        <taxon>Sinocyclocheilus</taxon>
    </lineage>
</organism>
<dbReference type="InterPro" id="IPR048337">
    <property type="entry name" value="FAM50A/XAP5_C"/>
</dbReference>
<dbReference type="InterPro" id="IPR007005">
    <property type="entry name" value="XAP5"/>
</dbReference>
<feature type="region of interest" description="Disordered" evidence="2">
    <location>
        <begin position="80"/>
        <end position="145"/>
    </location>
</feature>
<feature type="region of interest" description="Disordered" evidence="2">
    <location>
        <begin position="1"/>
        <end position="27"/>
    </location>
</feature>
<keyword evidence="5" id="KW-1185">Reference proteome</keyword>
<sequence>MAQYKGAASEAGRAMQLMKKREREREQLEQLKQKIAEDNMVKSNIDKKFSAHYDAVEQELKSSTVGLVTLNDMKAKQEALVKEREKQLAKKEQSKEKLEKQKEKKRKEEQKRKIASLSFSPDEGVEEEEEEEEEEPEEEICIPVKKKKLGKNPDVDTSFLPDRDREEEENRLREELRQEWERKQEKIKSEEIEITFSYWDGSGHRKTVKMKKGNTIQQFLQRALEVLRKDFSELRSAGVEHLMYIKEDLIIPHVSLSSFSSGPLFSFDVHDDIRLVNDATVEKDESHAGKVVLRSWYEKNKHIFPASRWEPYDPEKKWDKYTVSICRPVIVFCICIKDLSCLDTEIAILHVWIEYKSPKLSAALCSVAEPYERSFVNVACVIVTWS</sequence>
<feature type="coiled-coil region" evidence="1">
    <location>
        <begin position="163"/>
        <end position="193"/>
    </location>
</feature>
<feature type="compositionally biased region" description="Acidic residues" evidence="2">
    <location>
        <begin position="123"/>
        <end position="140"/>
    </location>
</feature>
<reference evidence="4" key="1">
    <citation type="submission" date="2025-08" db="UniProtKB">
        <authorList>
            <consortium name="Ensembl"/>
        </authorList>
    </citation>
    <scope>IDENTIFICATION</scope>
</reference>
<accession>A0A673M7C5</accession>
<dbReference type="Ensembl" id="ENSSRHT00000088357.1">
    <property type="protein sequence ID" value="ENSSRHP00000086036.1"/>
    <property type="gene ID" value="ENSSRHG00000042512.1"/>
</dbReference>
<dbReference type="PANTHER" id="PTHR12722:SF0">
    <property type="entry name" value="PROTEIN FAM50A"/>
    <property type="match status" value="1"/>
</dbReference>
<dbReference type="Proteomes" id="UP000472270">
    <property type="component" value="Unassembled WGS sequence"/>
</dbReference>
<evidence type="ECO:0000256" key="2">
    <source>
        <dbReference type="SAM" id="MobiDB-lite"/>
    </source>
</evidence>
<evidence type="ECO:0000313" key="4">
    <source>
        <dbReference type="Ensembl" id="ENSSRHP00000086036.1"/>
    </source>
</evidence>
<evidence type="ECO:0000256" key="1">
    <source>
        <dbReference type="SAM" id="Coils"/>
    </source>
</evidence>
<dbReference type="AlphaFoldDB" id="A0A673M7C5"/>
<evidence type="ECO:0000259" key="3">
    <source>
        <dbReference type="Pfam" id="PF04921"/>
    </source>
</evidence>
<proteinExistence type="predicted"/>
<evidence type="ECO:0000313" key="5">
    <source>
        <dbReference type="Proteomes" id="UP000472270"/>
    </source>
</evidence>
<dbReference type="PANTHER" id="PTHR12722">
    <property type="entry name" value="XAP-5 PROTEIN-RELATED"/>
    <property type="match status" value="1"/>
</dbReference>
<feature type="domain" description="FAM50A/XAP5 C-terminal" evidence="3">
    <location>
        <begin position="190"/>
        <end position="322"/>
    </location>
</feature>